<dbReference type="GO" id="GO:0046872">
    <property type="term" value="F:metal ion binding"/>
    <property type="evidence" value="ECO:0007669"/>
    <property type="project" value="UniProtKB-KW"/>
</dbReference>
<accession>A0ABD5ZMD8</accession>
<dbReference type="EMBL" id="JBHTAP010000001">
    <property type="protein sequence ID" value="MFC7234694.1"/>
    <property type="molecule type" value="Genomic_DNA"/>
</dbReference>
<dbReference type="InterPro" id="IPR055438">
    <property type="entry name" value="AstE_AspA_cat"/>
</dbReference>
<evidence type="ECO:0000256" key="1">
    <source>
        <dbReference type="ARBA" id="ARBA00001947"/>
    </source>
</evidence>
<comment type="caution">
    <text evidence="7">The sequence shown here is derived from an EMBL/GenBank/DDBJ whole genome shotgun (WGS) entry which is preliminary data.</text>
</comment>
<dbReference type="PANTHER" id="PTHR37326:SF1">
    <property type="entry name" value="BLL3975 PROTEIN"/>
    <property type="match status" value="1"/>
</dbReference>
<reference evidence="7 8" key="1">
    <citation type="journal article" date="2019" name="Int. J. Syst. Evol. Microbiol.">
        <title>The Global Catalogue of Microorganisms (GCM) 10K type strain sequencing project: providing services to taxonomists for standard genome sequencing and annotation.</title>
        <authorList>
            <consortium name="The Broad Institute Genomics Platform"/>
            <consortium name="The Broad Institute Genome Sequencing Center for Infectious Disease"/>
            <person name="Wu L."/>
            <person name="Ma J."/>
        </authorList>
    </citation>
    <scope>NUCLEOTIDE SEQUENCE [LARGE SCALE GENOMIC DNA]</scope>
    <source>
        <strain evidence="7 8">DT85</strain>
    </source>
</reference>
<dbReference type="Pfam" id="PF24827">
    <property type="entry name" value="AstE_AspA_cat"/>
    <property type="match status" value="1"/>
</dbReference>
<keyword evidence="2" id="KW-0479">Metal-binding</keyword>
<dbReference type="GO" id="GO:0016787">
    <property type="term" value="F:hydrolase activity"/>
    <property type="evidence" value="ECO:0007669"/>
    <property type="project" value="UniProtKB-KW"/>
</dbReference>
<evidence type="ECO:0000256" key="3">
    <source>
        <dbReference type="ARBA" id="ARBA00022801"/>
    </source>
</evidence>
<keyword evidence="8" id="KW-1185">Reference proteome</keyword>
<dbReference type="InterPro" id="IPR043795">
    <property type="entry name" value="N-alpha-Ac-DABA-like"/>
</dbReference>
<sequence length="370" mass="40259">MTTDDGAPETGAFEIETPDEPRPFRYDGEVRPGEKRHVRYEVSETYLGDPVEVPVTVINGTEPGPRVFCTAAIHGDELNGVKVCQELARRYDPSDIAGTLVILHVANVPAYHAQQRYVPIYDLDLNRSFPGKAGANTAERTAAELWDAFLSKCDVGLDFHTSTRNRTTMYHTRADVTAPGVERLTRAFGANVVLAGGGDEGSLRAAATRAGIPTVTVEMGKAHRFQPVLIEKALDGVASVLAEYGLVEGAVSWPGWYRVVSPEDQKKWLRADEGGLVEMQWGPYPLVREGETICTVTDHFSREEHVVAAPFTGLLVGVLENPVALPGHPLGHLVSVDEATAREIEAEIRSGEFDGYRANGGAWRAGDEQN</sequence>
<dbReference type="Proteomes" id="UP001596398">
    <property type="component" value="Unassembled WGS sequence"/>
</dbReference>
<keyword evidence="3" id="KW-0378">Hydrolase</keyword>
<dbReference type="AlphaFoldDB" id="A0ABD5ZMD8"/>
<dbReference type="PANTHER" id="PTHR37326">
    <property type="entry name" value="BLL3975 PROTEIN"/>
    <property type="match status" value="1"/>
</dbReference>
<proteinExistence type="predicted"/>
<name>A0ABD5ZMD8_9EURY</name>
<keyword evidence="4" id="KW-0862">Zinc</keyword>
<evidence type="ECO:0000256" key="4">
    <source>
        <dbReference type="ARBA" id="ARBA00022833"/>
    </source>
</evidence>
<evidence type="ECO:0000256" key="5">
    <source>
        <dbReference type="SAM" id="MobiDB-lite"/>
    </source>
</evidence>
<comment type="cofactor">
    <cofactor evidence="1">
        <name>Zn(2+)</name>
        <dbReference type="ChEBI" id="CHEBI:29105"/>
    </cofactor>
</comment>
<evidence type="ECO:0000313" key="8">
    <source>
        <dbReference type="Proteomes" id="UP001596398"/>
    </source>
</evidence>
<organism evidence="7 8">
    <name type="scientific">Halosegnis marinus</name>
    <dbReference type="NCBI Taxonomy" id="3034023"/>
    <lineage>
        <taxon>Archaea</taxon>
        <taxon>Methanobacteriati</taxon>
        <taxon>Methanobacteriota</taxon>
        <taxon>Stenosarchaea group</taxon>
        <taxon>Halobacteria</taxon>
        <taxon>Halobacteriales</taxon>
        <taxon>Natronomonadaceae</taxon>
        <taxon>Halosegnis</taxon>
    </lineage>
</organism>
<feature type="region of interest" description="Disordered" evidence="5">
    <location>
        <begin position="1"/>
        <end position="27"/>
    </location>
</feature>
<dbReference type="InterPro" id="IPR053138">
    <property type="entry name" value="N-alpha-Ac-DABA_deacetylase"/>
</dbReference>
<protein>
    <submittedName>
        <fullName evidence="7">Succinylglutamate desuccinylase/aspartoacylase family protein</fullName>
    </submittedName>
</protein>
<feature type="domain" description="Succinylglutamate desuccinylase/Aspartoacylase catalytic" evidence="6">
    <location>
        <begin position="63"/>
        <end position="243"/>
    </location>
</feature>
<dbReference type="PIRSF" id="PIRSF039012">
    <property type="entry name" value="ASP"/>
    <property type="match status" value="1"/>
</dbReference>
<evidence type="ECO:0000259" key="6">
    <source>
        <dbReference type="Pfam" id="PF24827"/>
    </source>
</evidence>
<evidence type="ECO:0000313" key="7">
    <source>
        <dbReference type="EMBL" id="MFC7234694.1"/>
    </source>
</evidence>
<dbReference type="GeneID" id="79266362"/>
<dbReference type="CDD" id="cd06251">
    <property type="entry name" value="M14_ASTE_ASPA-like"/>
    <property type="match status" value="1"/>
</dbReference>
<evidence type="ECO:0000256" key="2">
    <source>
        <dbReference type="ARBA" id="ARBA00022723"/>
    </source>
</evidence>
<dbReference type="Gene3D" id="3.40.630.10">
    <property type="entry name" value="Zn peptidases"/>
    <property type="match status" value="1"/>
</dbReference>
<dbReference type="SUPFAM" id="SSF53187">
    <property type="entry name" value="Zn-dependent exopeptidases"/>
    <property type="match status" value="1"/>
</dbReference>
<gene>
    <name evidence="7" type="ORF">ACFQJ4_05095</name>
</gene>
<dbReference type="RefSeq" id="WP_276235710.1">
    <property type="nucleotide sequence ID" value="NZ_CP119802.1"/>
</dbReference>